<keyword evidence="2 9" id="KW-0328">Glycosyltransferase</keyword>
<name>A0A814MV36_9BILA</name>
<evidence type="ECO:0000313" key="12">
    <source>
        <dbReference type="Proteomes" id="UP000663829"/>
    </source>
</evidence>
<dbReference type="AlphaFoldDB" id="A0A814MV36"/>
<reference evidence="11" key="1">
    <citation type="submission" date="2021-02" db="EMBL/GenBank/DDBJ databases">
        <authorList>
            <person name="Nowell W R."/>
        </authorList>
    </citation>
    <scope>NUCLEOTIDE SEQUENCE</scope>
</reference>
<proteinExistence type="inferred from homology"/>
<dbReference type="Gene3D" id="1.25.40.10">
    <property type="entry name" value="Tetratricopeptide repeat domain"/>
    <property type="match status" value="3"/>
</dbReference>
<dbReference type="GO" id="GO:0106274">
    <property type="term" value="F:NAD+-protein-arginine ADP-ribosyltransferase activity"/>
    <property type="evidence" value="ECO:0007669"/>
    <property type="project" value="UniProtKB-EC"/>
</dbReference>
<feature type="repeat" description="TPR" evidence="8">
    <location>
        <begin position="439"/>
        <end position="472"/>
    </location>
</feature>
<comment type="similarity">
    <text evidence="1 9">Belongs to the Arg-specific ADP-ribosyltransferase family.</text>
</comment>
<keyword evidence="10" id="KW-0505">Motor protein</keyword>
<keyword evidence="10" id="KW-0963">Cytoplasm</keyword>
<keyword evidence="10" id="KW-0206">Cytoskeleton</keyword>
<feature type="repeat" description="TPR" evidence="8">
    <location>
        <begin position="565"/>
        <end position="598"/>
    </location>
</feature>
<organism evidence="11 12">
    <name type="scientific">Didymodactylos carnosus</name>
    <dbReference type="NCBI Taxonomy" id="1234261"/>
    <lineage>
        <taxon>Eukaryota</taxon>
        <taxon>Metazoa</taxon>
        <taxon>Spiralia</taxon>
        <taxon>Gnathifera</taxon>
        <taxon>Rotifera</taxon>
        <taxon>Eurotatoria</taxon>
        <taxon>Bdelloidea</taxon>
        <taxon>Philodinida</taxon>
        <taxon>Philodinidae</taxon>
        <taxon>Didymodactylos</taxon>
    </lineage>
</organism>
<dbReference type="SUPFAM" id="SSF81901">
    <property type="entry name" value="HCP-like"/>
    <property type="match status" value="1"/>
</dbReference>
<dbReference type="EMBL" id="CAJNOQ010004983">
    <property type="protein sequence ID" value="CAF1081599.1"/>
    <property type="molecule type" value="Genomic_DNA"/>
</dbReference>
<accession>A0A814MV36</accession>
<dbReference type="PROSITE" id="PS50293">
    <property type="entry name" value="TPR_REGION"/>
    <property type="match status" value="5"/>
</dbReference>
<keyword evidence="10" id="KW-0493">Microtubule</keyword>
<keyword evidence="3 9" id="KW-0808">Transferase</keyword>
<dbReference type="GO" id="GO:0005874">
    <property type="term" value="C:microtubule"/>
    <property type="evidence" value="ECO:0007669"/>
    <property type="project" value="UniProtKB-UniRule"/>
</dbReference>
<evidence type="ECO:0000256" key="1">
    <source>
        <dbReference type="ARBA" id="ARBA00009558"/>
    </source>
</evidence>
<keyword evidence="9" id="KW-0520">NAD</keyword>
<gene>
    <name evidence="11" type="ORF">GPM918_LOCUS17797</name>
</gene>
<dbReference type="InterPro" id="IPR011990">
    <property type="entry name" value="TPR-like_helical_dom_sf"/>
</dbReference>
<evidence type="ECO:0000256" key="5">
    <source>
        <dbReference type="ARBA" id="ARBA00022737"/>
    </source>
</evidence>
<dbReference type="Pfam" id="PF13424">
    <property type="entry name" value="TPR_12"/>
    <property type="match status" value="3"/>
</dbReference>
<comment type="catalytic activity">
    <reaction evidence="7 9">
        <text>L-arginyl-[protein] + NAD(+) = N(omega)-(ADP-D-ribosyl)-L-arginyl-[protein] + nicotinamide + H(+)</text>
        <dbReference type="Rhea" id="RHEA:19149"/>
        <dbReference type="Rhea" id="RHEA-COMP:10532"/>
        <dbReference type="Rhea" id="RHEA-COMP:15087"/>
        <dbReference type="ChEBI" id="CHEBI:15378"/>
        <dbReference type="ChEBI" id="CHEBI:17154"/>
        <dbReference type="ChEBI" id="CHEBI:29965"/>
        <dbReference type="ChEBI" id="CHEBI:57540"/>
        <dbReference type="ChEBI" id="CHEBI:142554"/>
        <dbReference type="EC" id="2.4.2.31"/>
    </reaction>
</comment>
<feature type="repeat" description="TPR" evidence="8">
    <location>
        <begin position="607"/>
        <end position="640"/>
    </location>
</feature>
<dbReference type="EC" id="2.4.2.31" evidence="9"/>
<keyword evidence="9" id="KW-0521">NADP</keyword>
<evidence type="ECO:0000313" key="11">
    <source>
        <dbReference type="EMBL" id="CAF1081599.1"/>
    </source>
</evidence>
<dbReference type="GO" id="GO:0005871">
    <property type="term" value="C:kinesin complex"/>
    <property type="evidence" value="ECO:0007669"/>
    <property type="project" value="UniProtKB-UniRule"/>
</dbReference>
<sequence>MTDASSLMKSQERNLESNTVMWLDANIDSTEDNRRAKARLRQTINYLRTFDDADQCVECISLVRTENIFLIVSGSLGQTVVPLIHDTRHVQSIYVFCSNKEWHEKWVTKFRKVRGVYTDIKHICEALEEQVHISSNDMSGLISVLSSSNSNNEKQEASFMYFQLLIEILLEIDSSDESKQELIEQCSKQYEENEKELAYIEEFHKKYEPNRAIWWYTRECFLYRMLNKALRVQDIDILFKLRFFIKDLHNQLEQLHFKSLNVAKELTLYRGQGMVVEEFEKLKGNIGGFLSINYFLSTSQSRDVAVRFAQASRNQEGFEAILFEISIDIENCSKPFHNITKYSALPKESEVLFSLGTVFRIQSIRRSTSTGIWNVKLLLNGQEDQDLRHLTGQIRNEVQENSKLSSLGNLLWRMGEYDKAEHYYLMLIDKTSGEDPDIASYYNNIGLVYNAMGEYSKALDYYEKTLELKLKTLGPNHPSVATTYNNIGGVYNAMGDYSKALDYYEKTLELDLKTLGPNHPSVATTYNNIGGVYNAMGDYSKALDYYEKTLELKLKTLGPNHPSVATTYNNIGLVYNAMGDYSKALDYYEKTLELELKTLGPNHPSVATTYNNIGGVYNAMGDYSKALDYYEKTLELDLKTLGPNHPSVATTYNHMGFLYKNQKRYREAKKYFEMSLAIREKALPSTHPHVLSGQQQLAEVTSIYQSV</sequence>
<comment type="caution">
    <text evidence="11">The sequence shown here is derived from an EMBL/GenBank/DDBJ whole genome shotgun (WGS) entry which is preliminary data.</text>
</comment>
<protein>
    <recommendedName>
        <fullName evidence="9 10">Multifunctional fusion protein</fullName>
    </recommendedName>
    <domain>
        <recommendedName>
            <fullName evidence="9">NAD(P)(+)--arginine ADP-ribosyltransferase</fullName>
            <ecNumber evidence="9">2.4.2.31</ecNumber>
        </recommendedName>
        <alternativeName>
            <fullName evidence="9">Mono(ADP-ribosyl)transferase</fullName>
        </alternativeName>
    </domain>
    <domain>
        <recommendedName>
            <fullName evidence="10">Kinesin light chain</fullName>
        </recommendedName>
    </domain>
</protein>
<evidence type="ECO:0000256" key="9">
    <source>
        <dbReference type="RuleBase" id="RU361228"/>
    </source>
</evidence>
<comment type="subcellular location">
    <subcellularLocation>
        <location evidence="10">Cytoplasm</location>
        <location evidence="10">Cytoskeleton</location>
    </subcellularLocation>
</comment>
<evidence type="ECO:0000256" key="3">
    <source>
        <dbReference type="ARBA" id="ARBA00022679"/>
    </source>
</evidence>
<dbReference type="Gene3D" id="3.90.176.10">
    <property type="entry name" value="Toxin ADP-ribosyltransferase, Chain A, domain 1"/>
    <property type="match status" value="1"/>
</dbReference>
<comment type="similarity">
    <text evidence="10">Belongs to the kinesin light chain family.</text>
</comment>
<dbReference type="PANTHER" id="PTHR45641">
    <property type="entry name" value="TETRATRICOPEPTIDE REPEAT PROTEIN (AFU_ORTHOLOGUE AFUA_6G03870)"/>
    <property type="match status" value="1"/>
</dbReference>
<dbReference type="PRINTS" id="PR00381">
    <property type="entry name" value="KINESINLIGHT"/>
</dbReference>
<keyword evidence="4" id="KW-0548">Nucleotidyltransferase</keyword>
<dbReference type="Pfam" id="PF13374">
    <property type="entry name" value="TPR_10"/>
    <property type="match status" value="1"/>
</dbReference>
<comment type="function">
    <text evidence="10">Kinesin is a microtubule-associated force-producing protein that play a role in organelle transport.</text>
</comment>
<dbReference type="GO" id="GO:0016779">
    <property type="term" value="F:nucleotidyltransferase activity"/>
    <property type="evidence" value="ECO:0007669"/>
    <property type="project" value="UniProtKB-KW"/>
</dbReference>
<dbReference type="SUPFAM" id="SSF56399">
    <property type="entry name" value="ADP-ribosylation"/>
    <property type="match status" value="1"/>
</dbReference>
<dbReference type="PROSITE" id="PS51996">
    <property type="entry name" value="TR_MART"/>
    <property type="match status" value="1"/>
</dbReference>
<evidence type="ECO:0000256" key="2">
    <source>
        <dbReference type="ARBA" id="ARBA00022676"/>
    </source>
</evidence>
<dbReference type="Pfam" id="PF01129">
    <property type="entry name" value="ART"/>
    <property type="match status" value="1"/>
</dbReference>
<evidence type="ECO:0000256" key="4">
    <source>
        <dbReference type="ARBA" id="ARBA00022695"/>
    </source>
</evidence>
<feature type="repeat" description="TPR" evidence="8">
    <location>
        <begin position="481"/>
        <end position="514"/>
    </location>
</feature>
<keyword evidence="12" id="KW-1185">Reference proteome</keyword>
<feature type="repeat" description="TPR" evidence="8">
    <location>
        <begin position="649"/>
        <end position="682"/>
    </location>
</feature>
<dbReference type="PROSITE" id="PS50005">
    <property type="entry name" value="TPR"/>
    <property type="match status" value="6"/>
</dbReference>
<dbReference type="PANTHER" id="PTHR45641:SF1">
    <property type="entry name" value="AAA+ ATPASE DOMAIN-CONTAINING PROTEIN"/>
    <property type="match status" value="1"/>
</dbReference>
<dbReference type="InterPro" id="IPR019734">
    <property type="entry name" value="TPR_rpt"/>
</dbReference>
<evidence type="ECO:0000256" key="10">
    <source>
        <dbReference type="RuleBase" id="RU367020"/>
    </source>
</evidence>
<comment type="subunit">
    <text evidence="10">Oligomeric complex composed of two heavy chains and two light chains.</text>
</comment>
<evidence type="ECO:0000256" key="7">
    <source>
        <dbReference type="ARBA" id="ARBA00047597"/>
    </source>
</evidence>
<dbReference type="Proteomes" id="UP000663829">
    <property type="component" value="Unassembled WGS sequence"/>
</dbReference>
<dbReference type="InterPro" id="IPR000768">
    <property type="entry name" value="ART"/>
</dbReference>
<evidence type="ECO:0000256" key="6">
    <source>
        <dbReference type="ARBA" id="ARBA00022803"/>
    </source>
</evidence>
<dbReference type="SMART" id="SM00028">
    <property type="entry name" value="TPR"/>
    <property type="match status" value="7"/>
</dbReference>
<keyword evidence="5" id="KW-0677">Repeat</keyword>
<keyword evidence="6 8" id="KW-0802">TPR repeat</keyword>
<feature type="repeat" description="TPR" evidence="8">
    <location>
        <begin position="523"/>
        <end position="556"/>
    </location>
</feature>
<evidence type="ECO:0000256" key="8">
    <source>
        <dbReference type="PROSITE-ProRule" id="PRU00339"/>
    </source>
</evidence>